<feature type="region of interest" description="Disordered" evidence="1">
    <location>
        <begin position="1"/>
        <end position="20"/>
    </location>
</feature>
<dbReference type="Proteomes" id="UP000190667">
    <property type="component" value="Unassembled WGS sequence"/>
</dbReference>
<keyword evidence="4" id="KW-1185">Reference proteome</keyword>
<organism evidence="3 4">
    <name type="scientific">Izhakiella australiensis</name>
    <dbReference type="NCBI Taxonomy" id="1926881"/>
    <lineage>
        <taxon>Bacteria</taxon>
        <taxon>Pseudomonadati</taxon>
        <taxon>Pseudomonadota</taxon>
        <taxon>Gammaproteobacteria</taxon>
        <taxon>Enterobacterales</taxon>
        <taxon>Erwiniaceae</taxon>
        <taxon>Izhakiella</taxon>
    </lineage>
</organism>
<feature type="compositionally biased region" description="Polar residues" evidence="1">
    <location>
        <begin position="1"/>
        <end position="15"/>
    </location>
</feature>
<dbReference type="EMBL" id="MRUL01000002">
    <property type="protein sequence ID" value="OON41058.1"/>
    <property type="molecule type" value="Genomic_DNA"/>
</dbReference>
<comment type="caution">
    <text evidence="3">The sequence shown here is derived from an EMBL/GenBank/DDBJ whole genome shotgun (WGS) entry which is preliminary data.</text>
</comment>
<name>A0A1S8YQ79_9GAMM</name>
<dbReference type="RefSeq" id="WP_078001300.1">
    <property type="nucleotide sequence ID" value="NZ_MRUL01000002.1"/>
</dbReference>
<evidence type="ECO:0000313" key="4">
    <source>
        <dbReference type="Proteomes" id="UP000190667"/>
    </source>
</evidence>
<dbReference type="PROSITE" id="PS50003">
    <property type="entry name" value="PH_DOMAIN"/>
    <property type="match status" value="1"/>
</dbReference>
<dbReference type="AlphaFoldDB" id="A0A1S8YQ79"/>
<proteinExistence type="predicted"/>
<gene>
    <name evidence="3" type="ORF">BTJ39_03555</name>
</gene>
<evidence type="ECO:0000313" key="3">
    <source>
        <dbReference type="EMBL" id="OON41058.1"/>
    </source>
</evidence>
<evidence type="ECO:0000259" key="2">
    <source>
        <dbReference type="PROSITE" id="PS50003"/>
    </source>
</evidence>
<sequence>MLINNHLSMSATKNSSNKEDVISIEQRMLQKKDKEQPTTKPVPEEDKNKEILQKLMFQIVMNDFMTFTFSPDEDQELVKEW</sequence>
<accession>A0A1S8YQ79</accession>
<feature type="domain" description="PH" evidence="2">
    <location>
        <begin position="1"/>
        <end position="81"/>
    </location>
</feature>
<dbReference type="InterPro" id="IPR001849">
    <property type="entry name" value="PH_domain"/>
</dbReference>
<dbReference type="STRING" id="1926881.BTJ39_03555"/>
<protein>
    <recommendedName>
        <fullName evidence="2">PH domain-containing protein</fullName>
    </recommendedName>
</protein>
<reference evidence="3 4" key="1">
    <citation type="submission" date="2016-12" db="EMBL/GenBank/DDBJ databases">
        <title>Izhakiella australiana sp. nov. of genus Izhakiella isolated from Australian desert.</title>
        <authorList>
            <person name="Ji M."/>
        </authorList>
    </citation>
    <scope>NUCLEOTIDE SEQUENCE [LARGE SCALE GENOMIC DNA]</scope>
    <source>
        <strain evidence="3 4">D4N98</strain>
    </source>
</reference>
<evidence type="ECO:0000256" key="1">
    <source>
        <dbReference type="SAM" id="MobiDB-lite"/>
    </source>
</evidence>
<feature type="region of interest" description="Disordered" evidence="1">
    <location>
        <begin position="28"/>
        <end position="48"/>
    </location>
</feature>